<dbReference type="PANTHER" id="PTHR33110">
    <property type="entry name" value="F-BOX/KELCH-REPEAT PROTEIN-RELATED"/>
    <property type="match status" value="1"/>
</dbReference>
<comment type="caution">
    <text evidence="2">The sequence shown here is derived from an EMBL/GenBank/DDBJ whole genome shotgun (WGS) entry which is preliminary data.</text>
</comment>
<evidence type="ECO:0000259" key="1">
    <source>
        <dbReference type="Pfam" id="PF03478"/>
    </source>
</evidence>
<keyword evidence="3" id="KW-1185">Reference proteome</keyword>
<reference evidence="2" key="1">
    <citation type="journal article" date="2018" name="DNA Res.">
        <title>Multiple hybrid de novo genome assembly of finger millet, an orphan allotetraploid crop.</title>
        <authorList>
            <person name="Hatakeyama M."/>
            <person name="Aluri S."/>
            <person name="Balachadran M.T."/>
            <person name="Sivarajan S.R."/>
            <person name="Patrignani A."/>
            <person name="Gruter S."/>
            <person name="Poveda L."/>
            <person name="Shimizu-Inatsugi R."/>
            <person name="Baeten J."/>
            <person name="Francoijs K.J."/>
            <person name="Nataraja K.N."/>
            <person name="Reddy Y.A.N."/>
            <person name="Phadnis S."/>
            <person name="Ravikumar R.L."/>
            <person name="Schlapbach R."/>
            <person name="Sreeman S.M."/>
            <person name="Shimizu K.K."/>
        </authorList>
    </citation>
    <scope>NUCLEOTIDE SEQUENCE</scope>
</reference>
<evidence type="ECO:0000313" key="3">
    <source>
        <dbReference type="Proteomes" id="UP001054889"/>
    </source>
</evidence>
<reference evidence="2" key="2">
    <citation type="submission" date="2021-12" db="EMBL/GenBank/DDBJ databases">
        <title>Resequencing data analysis of finger millet.</title>
        <authorList>
            <person name="Hatakeyama M."/>
            <person name="Aluri S."/>
            <person name="Balachadran M.T."/>
            <person name="Sivarajan S.R."/>
            <person name="Poveda L."/>
            <person name="Shimizu-Inatsugi R."/>
            <person name="Schlapbach R."/>
            <person name="Sreeman S.M."/>
            <person name="Shimizu K.K."/>
        </authorList>
    </citation>
    <scope>NUCLEOTIDE SEQUENCE</scope>
</reference>
<dbReference type="Proteomes" id="UP001054889">
    <property type="component" value="Unassembled WGS sequence"/>
</dbReference>
<sequence length="159" mass="18288">MLPEDTVVDMAFFRDHFFILNEQEDLIAFTEDSRDNDFEIGNEYEVIGRPLTMTRIRYNFQASADRSRHMVIGRFLVESEGKIYMVRHLGAPDAFEFFVLVEKGFISPDTMLARWSKCTNELGGRALFLGMGCSRSEETGMPGKVIVHCSYRDGGWFYA</sequence>
<evidence type="ECO:0000313" key="2">
    <source>
        <dbReference type="EMBL" id="GJN39163.1"/>
    </source>
</evidence>
<accession>A0AAV5FTW8</accession>
<dbReference type="InterPro" id="IPR005174">
    <property type="entry name" value="KIB1-4_b-propeller"/>
</dbReference>
<feature type="domain" description="KIB1-4 beta-propeller" evidence="1">
    <location>
        <begin position="6"/>
        <end position="136"/>
    </location>
</feature>
<organism evidence="2 3">
    <name type="scientific">Eleusine coracana subsp. coracana</name>
    <dbReference type="NCBI Taxonomy" id="191504"/>
    <lineage>
        <taxon>Eukaryota</taxon>
        <taxon>Viridiplantae</taxon>
        <taxon>Streptophyta</taxon>
        <taxon>Embryophyta</taxon>
        <taxon>Tracheophyta</taxon>
        <taxon>Spermatophyta</taxon>
        <taxon>Magnoliopsida</taxon>
        <taxon>Liliopsida</taxon>
        <taxon>Poales</taxon>
        <taxon>Poaceae</taxon>
        <taxon>PACMAD clade</taxon>
        <taxon>Chloridoideae</taxon>
        <taxon>Cynodonteae</taxon>
        <taxon>Eleusininae</taxon>
        <taxon>Eleusine</taxon>
    </lineage>
</organism>
<name>A0AAV5FTW8_ELECO</name>
<proteinExistence type="predicted"/>
<gene>
    <name evidence="2" type="primary">gb28264</name>
    <name evidence="2" type="ORF">PR202_gb28264</name>
</gene>
<dbReference type="AlphaFoldDB" id="A0AAV5FTW8"/>
<dbReference type="EMBL" id="BQKI01000097">
    <property type="protein sequence ID" value="GJN39163.1"/>
    <property type="molecule type" value="Genomic_DNA"/>
</dbReference>
<dbReference type="Pfam" id="PF03478">
    <property type="entry name" value="Beta-prop_KIB1-4"/>
    <property type="match status" value="1"/>
</dbReference>
<protein>
    <recommendedName>
        <fullName evidence="1">KIB1-4 beta-propeller domain-containing protein</fullName>
    </recommendedName>
</protein>
<dbReference type="PANTHER" id="PTHR33110:SF71">
    <property type="entry name" value="F-BOX_KELCH-REPEAT PROTEIN"/>
    <property type="match status" value="1"/>
</dbReference>